<keyword evidence="6 8" id="KW-0472">Membrane</keyword>
<dbReference type="InterPro" id="IPR010920">
    <property type="entry name" value="LSM_dom_sf"/>
</dbReference>
<dbReference type="InterPro" id="IPR025692">
    <property type="entry name" value="MscS_IM_dom1"/>
</dbReference>
<feature type="coiled-coil region" evidence="7">
    <location>
        <begin position="234"/>
        <end position="261"/>
    </location>
</feature>
<dbReference type="Pfam" id="PF12794">
    <property type="entry name" value="MscS_TM"/>
    <property type="match status" value="1"/>
</dbReference>
<evidence type="ECO:0000259" key="12">
    <source>
        <dbReference type="Pfam" id="PF12795"/>
    </source>
</evidence>
<dbReference type="EMBL" id="JASAVS010000024">
    <property type="protein sequence ID" value="MDP8086145.1"/>
    <property type="molecule type" value="Genomic_DNA"/>
</dbReference>
<dbReference type="Gene3D" id="2.30.30.60">
    <property type="match status" value="1"/>
</dbReference>
<dbReference type="SUPFAM" id="SSF82861">
    <property type="entry name" value="Mechanosensitive channel protein MscS (YggB), transmembrane region"/>
    <property type="match status" value="1"/>
</dbReference>
<dbReference type="Pfam" id="PF21082">
    <property type="entry name" value="MS_channel_3rd"/>
    <property type="match status" value="1"/>
</dbReference>
<dbReference type="Pfam" id="PF21088">
    <property type="entry name" value="MS_channel_1st"/>
    <property type="match status" value="1"/>
</dbReference>
<dbReference type="Gene3D" id="3.30.70.100">
    <property type="match status" value="1"/>
</dbReference>
<keyword evidence="16" id="KW-1185">Reference proteome</keyword>
<dbReference type="InterPro" id="IPR052702">
    <property type="entry name" value="MscS-like_channel"/>
</dbReference>
<evidence type="ECO:0000256" key="9">
    <source>
        <dbReference type="SAM" id="SignalP"/>
    </source>
</evidence>
<feature type="domain" description="Mechanosensitive ion channel inner membrane" evidence="11">
    <location>
        <begin position="491"/>
        <end position="820"/>
    </location>
</feature>
<feature type="domain" description="Mechanosensitive ion channel MscS porin" evidence="12">
    <location>
        <begin position="35"/>
        <end position="265"/>
    </location>
</feature>
<evidence type="ECO:0000256" key="3">
    <source>
        <dbReference type="ARBA" id="ARBA00022475"/>
    </source>
</evidence>
<dbReference type="InterPro" id="IPR006686">
    <property type="entry name" value="MscS_channel_CS"/>
</dbReference>
<keyword evidence="9" id="KW-0732">Signal</keyword>
<feature type="transmembrane region" description="Helical" evidence="8">
    <location>
        <begin position="790"/>
        <end position="814"/>
    </location>
</feature>
<proteinExistence type="inferred from homology"/>
<name>A0ABT9JMX9_9PAST</name>
<sequence>MKKNTLFALLFLSLFMCVNNSVVAKLPTQIELNNQLKKAKENLSKNPDLSTSIEDIEKSIKLLSETEQQKSTNEKLQKLLTNINQEIHQGQTELASLKQLLQNNQYKPDESSSIEQLQKKLENETKNLEDLQQRLNDTNSDLVKQNTLSADAQTILSKNNERTKVLNTLLSDDNIGTILSEQYNIESELLNLQNDYYKQSLKNNDQITLFYQTKYNVLQLKEKQLQLEITGIQNNINQKRLQQSQEKFEQAQTQNEQFNTEHNNVIKAELDINTQLSKQLLTQTHDTNTLSQNELRLRNVLDSLTQTQRTLQEQISALKGTLVLSRIIQKQKQQLPMNINVKGLSEQISDLRVSIFDITQKRNELYTPQQHIEELQKANDVAFDDATIQQLNKILTERRQLLSDILTGLNNQLNLSINLELTQKQVAKISQQIENELAQQSFWVKSNAPLNLKWVKALPTSMTYQLQEIVKKFNLSNNDDYLTVFISILSSLILIVLIIRHFRPRIKQHLVLINGKLNSLNSDRQWYTPISFLYNALLALSPILWFLIVFQFIGYFFFRSPYEVWLWSLRMAGYLWLFVFITSLFTKDGIAVRHFGISEKSCQLFKKLMKRSAVVIMILLNISIFTNVTDNGISDDVLGQITSIIALIFCIFALAPNLKQALKAYYRDEKISDTKKALFTILRFSIQLIPIVFIVLICLGYYFTALKLISLIIASYIIIILWVLIRYTIYRAIQVSSRRLAYQRLQEKRRNQQTTEQVASVADDIVVIKQQSESIKVDILKSQIIHITNIALWITVIILLSNIWSEFIVSANYLHNISLWQSTVVTDAGTKVETVTLFNLLIALIVLVATYILVRNIRGILEVFIFSRVTLSQGTPYTITTLLTYIIVAIGSAWAFSSLGMSWAKLQWLFAALSVGLGFGLQEIFANFISGIIILFERPVRIGDVITVGEFSGTVSRIRIRATTLMDFDGKEVIVPNKNFVTERLTNWALSNSTTRLIISVGVAYGSDLELTKKLLLQAAEETETVLKDPAPVVYFFTFGASTLDHELRVYVENLGDRNSTTDALNRKIDQLFAENGIEIAFNQLDVFIKNQSTGEEIAIPKETIEQNVQVG</sequence>
<accession>A0ABT9JMX9</accession>
<evidence type="ECO:0000256" key="4">
    <source>
        <dbReference type="ARBA" id="ARBA00022692"/>
    </source>
</evidence>
<feature type="transmembrane region" description="Helical" evidence="8">
    <location>
        <begin position="608"/>
        <end position="625"/>
    </location>
</feature>
<comment type="caution">
    <text evidence="15">The sequence shown here is derived from an EMBL/GenBank/DDBJ whole genome shotgun (WGS) entry which is preliminary data.</text>
</comment>
<protein>
    <submittedName>
        <fullName evidence="15">Mechanosensitive channel MscK</fullName>
    </submittedName>
</protein>
<dbReference type="NCBIfam" id="NF008438">
    <property type="entry name" value="PRK11281.1"/>
    <property type="match status" value="1"/>
</dbReference>
<dbReference type="InterPro" id="IPR006685">
    <property type="entry name" value="MscS_channel_2nd"/>
</dbReference>
<feature type="transmembrane region" description="Helical" evidence="8">
    <location>
        <begin position="564"/>
        <end position="587"/>
    </location>
</feature>
<evidence type="ECO:0000313" key="15">
    <source>
        <dbReference type="EMBL" id="MDP8086145.1"/>
    </source>
</evidence>
<dbReference type="Gene3D" id="1.10.287.1260">
    <property type="match status" value="1"/>
</dbReference>
<evidence type="ECO:0000259" key="13">
    <source>
        <dbReference type="Pfam" id="PF21082"/>
    </source>
</evidence>
<dbReference type="Pfam" id="PF12795">
    <property type="entry name" value="MscS_porin"/>
    <property type="match status" value="1"/>
</dbReference>
<feature type="transmembrane region" description="Helical" evidence="8">
    <location>
        <begin position="875"/>
        <end position="896"/>
    </location>
</feature>
<dbReference type="SUPFAM" id="SSF50182">
    <property type="entry name" value="Sm-like ribonucleoproteins"/>
    <property type="match status" value="1"/>
</dbReference>
<feature type="transmembrane region" description="Helical" evidence="8">
    <location>
        <begin position="708"/>
        <end position="729"/>
    </location>
</feature>
<keyword evidence="5 8" id="KW-1133">Transmembrane helix</keyword>
<evidence type="ECO:0000313" key="16">
    <source>
        <dbReference type="Proteomes" id="UP001224812"/>
    </source>
</evidence>
<feature type="transmembrane region" description="Helical" evidence="8">
    <location>
        <begin position="481"/>
        <end position="499"/>
    </location>
</feature>
<feature type="transmembrane region" description="Helical" evidence="8">
    <location>
        <begin position="677"/>
        <end position="702"/>
    </location>
</feature>
<feature type="signal peptide" evidence="9">
    <location>
        <begin position="1"/>
        <end position="24"/>
    </location>
</feature>
<dbReference type="InterPro" id="IPR011066">
    <property type="entry name" value="MscS_channel_C_sf"/>
</dbReference>
<feature type="transmembrane region" description="Helical" evidence="8">
    <location>
        <begin position="908"/>
        <end position="936"/>
    </location>
</feature>
<evidence type="ECO:0000256" key="2">
    <source>
        <dbReference type="ARBA" id="ARBA00008017"/>
    </source>
</evidence>
<keyword evidence="4 8" id="KW-0812">Transmembrane</keyword>
<keyword evidence="3" id="KW-1003">Cell membrane</keyword>
<evidence type="ECO:0000256" key="5">
    <source>
        <dbReference type="ARBA" id="ARBA00022989"/>
    </source>
</evidence>
<feature type="transmembrane region" description="Helical" evidence="8">
    <location>
        <begin position="834"/>
        <end position="854"/>
    </location>
</feature>
<dbReference type="InterPro" id="IPR049142">
    <property type="entry name" value="MS_channel_1st"/>
</dbReference>
<evidence type="ECO:0000256" key="6">
    <source>
        <dbReference type="ARBA" id="ARBA00023136"/>
    </source>
</evidence>
<dbReference type="InterPro" id="IPR023408">
    <property type="entry name" value="MscS_beta-dom_sf"/>
</dbReference>
<feature type="domain" description="Mechanosensitive ion channel MscS C-terminal" evidence="13">
    <location>
        <begin position="999"/>
        <end position="1080"/>
    </location>
</feature>
<feature type="domain" description="Mechanosensitive ion channel MscS" evidence="10">
    <location>
        <begin position="924"/>
        <end position="988"/>
    </location>
</feature>
<dbReference type="InterPro" id="IPR049278">
    <property type="entry name" value="MS_channel_C"/>
</dbReference>
<organism evidence="15 16">
    <name type="scientific">Phocoenobacter skyensis</name>
    <dbReference type="NCBI Taxonomy" id="97481"/>
    <lineage>
        <taxon>Bacteria</taxon>
        <taxon>Pseudomonadati</taxon>
        <taxon>Pseudomonadota</taxon>
        <taxon>Gammaproteobacteria</taxon>
        <taxon>Pasteurellales</taxon>
        <taxon>Pasteurellaceae</taxon>
        <taxon>Phocoenobacter</taxon>
    </lineage>
</organism>
<feature type="transmembrane region" description="Helical" evidence="8">
    <location>
        <begin position="637"/>
        <end position="656"/>
    </location>
</feature>
<feature type="coiled-coil region" evidence="7">
    <location>
        <begin position="66"/>
        <end position="148"/>
    </location>
</feature>
<gene>
    <name evidence="15" type="primary">mscK</name>
    <name evidence="15" type="ORF">QJT92_09475</name>
</gene>
<evidence type="ECO:0000259" key="10">
    <source>
        <dbReference type="Pfam" id="PF00924"/>
    </source>
</evidence>
<comment type="similarity">
    <text evidence="2">Belongs to the MscS (TC 1.A.23) family.</text>
</comment>
<evidence type="ECO:0000256" key="7">
    <source>
        <dbReference type="SAM" id="Coils"/>
    </source>
</evidence>
<evidence type="ECO:0000259" key="11">
    <source>
        <dbReference type="Pfam" id="PF12794"/>
    </source>
</evidence>
<feature type="domain" description="Mechanosensitive ion channel transmembrane helices 2/3" evidence="14">
    <location>
        <begin position="881"/>
        <end position="922"/>
    </location>
</feature>
<dbReference type="SUPFAM" id="SSF82689">
    <property type="entry name" value="Mechanosensitive channel protein MscS (YggB), C-terminal domain"/>
    <property type="match status" value="1"/>
</dbReference>
<dbReference type="Proteomes" id="UP001224812">
    <property type="component" value="Unassembled WGS sequence"/>
</dbReference>
<feature type="transmembrane region" description="Helical" evidence="8">
    <location>
        <begin position="532"/>
        <end position="558"/>
    </location>
</feature>
<dbReference type="Pfam" id="PF00924">
    <property type="entry name" value="MS_channel_2nd"/>
    <property type="match status" value="1"/>
</dbReference>
<comment type="subcellular location">
    <subcellularLocation>
        <location evidence="1">Cell membrane</location>
        <topology evidence="1">Multi-pass membrane protein</topology>
    </subcellularLocation>
</comment>
<dbReference type="InterPro" id="IPR024393">
    <property type="entry name" value="MscS_porin"/>
</dbReference>
<evidence type="ECO:0000256" key="1">
    <source>
        <dbReference type="ARBA" id="ARBA00004651"/>
    </source>
</evidence>
<dbReference type="PROSITE" id="PS01246">
    <property type="entry name" value="UPF0003"/>
    <property type="match status" value="1"/>
</dbReference>
<dbReference type="RefSeq" id="WP_306383962.1">
    <property type="nucleotide sequence ID" value="NZ_JASAVR010000023.1"/>
</dbReference>
<feature type="chain" id="PRO_5047217969" evidence="9">
    <location>
        <begin position="25"/>
        <end position="1112"/>
    </location>
</feature>
<keyword evidence="7" id="KW-0175">Coiled coil</keyword>
<dbReference type="PANTHER" id="PTHR30347">
    <property type="entry name" value="POTASSIUM CHANNEL RELATED"/>
    <property type="match status" value="1"/>
</dbReference>
<evidence type="ECO:0000259" key="14">
    <source>
        <dbReference type="Pfam" id="PF21088"/>
    </source>
</evidence>
<dbReference type="PANTHER" id="PTHR30347:SF1">
    <property type="entry name" value="MECHANOSENSITIVE CHANNEL MSCK"/>
    <property type="match status" value="1"/>
</dbReference>
<dbReference type="InterPro" id="IPR011014">
    <property type="entry name" value="MscS_channel_TM-2"/>
</dbReference>
<evidence type="ECO:0000256" key="8">
    <source>
        <dbReference type="SAM" id="Phobius"/>
    </source>
</evidence>
<reference evidence="15 16" key="1">
    <citation type="journal article" date="2023" name="Front. Microbiol.">
        <title>Phylogeography and host specificity of Pasteurellaceae pathogenic to sea-farmed fish in the north-east Atlantic.</title>
        <authorList>
            <person name="Gulla S."/>
            <person name="Colquhoun D.J."/>
            <person name="Olsen A.B."/>
            <person name="Spilsberg B."/>
            <person name="Lagesen K."/>
            <person name="Aakesson C.P."/>
            <person name="Strom S."/>
            <person name="Manji F."/>
            <person name="Birkbeck T.H."/>
            <person name="Nilsen H.K."/>
        </authorList>
    </citation>
    <scope>NUCLEOTIDE SEQUENCE [LARGE SCALE GENOMIC DNA]</scope>
    <source>
        <strain evidence="15 16">VIO11850</strain>
    </source>
</reference>